<dbReference type="GO" id="GO:0003676">
    <property type="term" value="F:nucleic acid binding"/>
    <property type="evidence" value="ECO:0007669"/>
    <property type="project" value="InterPro"/>
</dbReference>
<gene>
    <name evidence="3" type="primary">LOC116300350</name>
</gene>
<dbReference type="InterPro" id="IPR012337">
    <property type="entry name" value="RNaseH-like_sf"/>
</dbReference>
<protein>
    <submittedName>
        <fullName evidence="3">Uncharacterized protein LOC116300350</fullName>
    </submittedName>
</protein>
<dbReference type="GeneID" id="116300350"/>
<dbReference type="RefSeq" id="XP_031565069.1">
    <property type="nucleotide sequence ID" value="XM_031709209.1"/>
</dbReference>
<proteinExistence type="predicted"/>
<dbReference type="KEGG" id="aten:116300350"/>
<name>A0A6P8I927_ACTTE</name>
<dbReference type="PANTHER" id="PTHR47331">
    <property type="entry name" value="PHD-TYPE DOMAIN-CONTAINING PROTEIN"/>
    <property type="match status" value="1"/>
</dbReference>
<dbReference type="PANTHER" id="PTHR47331:SF6">
    <property type="entry name" value="DOUBLECORTIN DOMAIN-CONTAINING PROTEIN"/>
    <property type="match status" value="1"/>
</dbReference>
<keyword evidence="2" id="KW-1185">Reference proteome</keyword>
<feature type="domain" description="Integrase zinc-binding" evidence="1">
    <location>
        <begin position="119"/>
        <end position="173"/>
    </location>
</feature>
<dbReference type="Pfam" id="PF17921">
    <property type="entry name" value="Integrase_H2C2"/>
    <property type="match status" value="1"/>
</dbReference>
<reference evidence="3" key="1">
    <citation type="submission" date="2025-08" db="UniProtKB">
        <authorList>
            <consortium name="RefSeq"/>
        </authorList>
    </citation>
    <scope>IDENTIFICATION</scope>
    <source>
        <tissue evidence="3">Tentacle</tissue>
    </source>
</reference>
<dbReference type="InterPro" id="IPR036397">
    <property type="entry name" value="RNaseH_sf"/>
</dbReference>
<dbReference type="Gene3D" id="1.10.340.70">
    <property type="match status" value="1"/>
</dbReference>
<sequence>MNEIVTRWSSWSKLQRRVAWIRRFCRWIASKRTACNTGILSLEELNEATNVIVRSVQTTCFSDELSELKRKGEVKKTIPVADLRPLEVDGVLCVGGKLQAAENLSFDERHPMILPKRHHLSELIVRHFHEVTAHGGREQTLYEMRRKFWIVAGRSLVKDTVRRCIECRRMNARAMHQVIAPLPKTRVEAYQPPFTYAGVDLFGPMTVKWGRGTAKRWGCLFTCLNTRAVYLDVVPSLEADDFIMILRQFVSRRGPPNEIWSDRGTNFVGANNELQGLYCSVE</sequence>
<organism evidence="2 3">
    <name type="scientific">Actinia tenebrosa</name>
    <name type="common">Australian red waratah sea anemone</name>
    <dbReference type="NCBI Taxonomy" id="6105"/>
    <lineage>
        <taxon>Eukaryota</taxon>
        <taxon>Metazoa</taxon>
        <taxon>Cnidaria</taxon>
        <taxon>Anthozoa</taxon>
        <taxon>Hexacorallia</taxon>
        <taxon>Actiniaria</taxon>
        <taxon>Actiniidae</taxon>
        <taxon>Actinia</taxon>
    </lineage>
</organism>
<dbReference type="OrthoDB" id="5981613at2759"/>
<evidence type="ECO:0000313" key="3">
    <source>
        <dbReference type="RefSeq" id="XP_031565069.1"/>
    </source>
</evidence>
<dbReference type="AlphaFoldDB" id="A0A6P8I927"/>
<dbReference type="InterPro" id="IPR041588">
    <property type="entry name" value="Integrase_H2C2"/>
</dbReference>
<accession>A0A6P8I927</accession>
<dbReference type="Gene3D" id="3.30.420.10">
    <property type="entry name" value="Ribonuclease H-like superfamily/Ribonuclease H"/>
    <property type="match status" value="1"/>
</dbReference>
<dbReference type="Proteomes" id="UP000515163">
    <property type="component" value="Unplaced"/>
</dbReference>
<evidence type="ECO:0000259" key="1">
    <source>
        <dbReference type="Pfam" id="PF17921"/>
    </source>
</evidence>
<dbReference type="SUPFAM" id="SSF53098">
    <property type="entry name" value="Ribonuclease H-like"/>
    <property type="match status" value="1"/>
</dbReference>
<dbReference type="InParanoid" id="A0A6P8I927"/>
<evidence type="ECO:0000313" key="2">
    <source>
        <dbReference type="Proteomes" id="UP000515163"/>
    </source>
</evidence>